<dbReference type="EMBL" id="MLFT02000011">
    <property type="protein sequence ID" value="PHT34194.1"/>
    <property type="molecule type" value="Genomic_DNA"/>
</dbReference>
<accession>A0A2G2VMJ9</accession>
<dbReference type="Pfam" id="PF21647">
    <property type="entry name" value="DUF6857"/>
    <property type="match status" value="1"/>
</dbReference>
<evidence type="ECO:0000256" key="1">
    <source>
        <dbReference type="SAM" id="Phobius"/>
    </source>
</evidence>
<reference evidence="4" key="2">
    <citation type="journal article" date="2017" name="J. Anim. Genet.">
        <title>Multiple reference genome sequences of hot pepper reveal the massive evolution of plant disease resistance genes by retroduplication.</title>
        <authorList>
            <person name="Kim S."/>
            <person name="Park J."/>
            <person name="Yeom S.-I."/>
            <person name="Kim Y.-M."/>
            <person name="Seo E."/>
            <person name="Kim K.-T."/>
            <person name="Kim M.-S."/>
            <person name="Lee J.M."/>
            <person name="Cheong K."/>
            <person name="Shin H.-S."/>
            <person name="Kim S.-B."/>
            <person name="Han K."/>
            <person name="Lee J."/>
            <person name="Park M."/>
            <person name="Lee H.-A."/>
            <person name="Lee H.-Y."/>
            <person name="Lee Y."/>
            <person name="Oh S."/>
            <person name="Lee J.H."/>
            <person name="Choi E."/>
            <person name="Choi E."/>
            <person name="Lee S.E."/>
            <person name="Jeon J."/>
            <person name="Kim H."/>
            <person name="Choi G."/>
            <person name="Song H."/>
            <person name="Lee J."/>
            <person name="Lee S.-C."/>
            <person name="Kwon J.-K."/>
            <person name="Lee H.-Y."/>
            <person name="Koo N."/>
            <person name="Hong Y."/>
            <person name="Kim R.W."/>
            <person name="Kang W.-H."/>
            <person name="Huh J.H."/>
            <person name="Kang B.-C."/>
            <person name="Yang T.-J."/>
            <person name="Lee Y.-H."/>
            <person name="Bennetzen J.L."/>
            <person name="Choi D."/>
        </authorList>
    </citation>
    <scope>NUCLEOTIDE SEQUENCE [LARGE SCALE GENOMIC DNA]</scope>
    <source>
        <strain evidence="4">cv. PBC81</strain>
    </source>
</reference>
<dbReference type="Proteomes" id="UP000224567">
    <property type="component" value="Unassembled WGS sequence"/>
</dbReference>
<keyword evidence="1" id="KW-0812">Transmembrane</keyword>
<evidence type="ECO:0000259" key="2">
    <source>
        <dbReference type="Pfam" id="PF21647"/>
    </source>
</evidence>
<feature type="domain" description="DUF6857" evidence="2">
    <location>
        <begin position="1"/>
        <end position="26"/>
    </location>
</feature>
<reference evidence="3 4" key="1">
    <citation type="journal article" date="2017" name="Genome Biol.">
        <title>New reference genome sequences of hot pepper reveal the massive evolution of plant disease-resistance genes by retroduplication.</title>
        <authorList>
            <person name="Kim S."/>
            <person name="Park J."/>
            <person name="Yeom S.I."/>
            <person name="Kim Y.M."/>
            <person name="Seo E."/>
            <person name="Kim K.T."/>
            <person name="Kim M.S."/>
            <person name="Lee J.M."/>
            <person name="Cheong K."/>
            <person name="Shin H.S."/>
            <person name="Kim S.B."/>
            <person name="Han K."/>
            <person name="Lee J."/>
            <person name="Park M."/>
            <person name="Lee H.A."/>
            <person name="Lee H.Y."/>
            <person name="Lee Y."/>
            <person name="Oh S."/>
            <person name="Lee J.H."/>
            <person name="Choi E."/>
            <person name="Choi E."/>
            <person name="Lee S.E."/>
            <person name="Jeon J."/>
            <person name="Kim H."/>
            <person name="Choi G."/>
            <person name="Song H."/>
            <person name="Lee J."/>
            <person name="Lee S.C."/>
            <person name="Kwon J.K."/>
            <person name="Lee H.Y."/>
            <person name="Koo N."/>
            <person name="Hong Y."/>
            <person name="Kim R.W."/>
            <person name="Kang W.H."/>
            <person name="Huh J.H."/>
            <person name="Kang B.C."/>
            <person name="Yang T.J."/>
            <person name="Lee Y.H."/>
            <person name="Bennetzen J.L."/>
            <person name="Choi D."/>
        </authorList>
    </citation>
    <scope>NUCLEOTIDE SEQUENCE [LARGE SCALE GENOMIC DNA]</scope>
    <source>
        <strain evidence="4">cv. PBC81</strain>
    </source>
</reference>
<keyword evidence="1" id="KW-0472">Membrane</keyword>
<keyword evidence="1" id="KW-1133">Transmembrane helix</keyword>
<name>A0A2G2VMJ9_CAPBA</name>
<dbReference type="AlphaFoldDB" id="A0A2G2VMJ9"/>
<dbReference type="InterPro" id="IPR049172">
    <property type="entry name" value="DUF6857_pln"/>
</dbReference>
<proteinExistence type="predicted"/>
<sequence length="99" mass="11199">MKHRDAAQIAAIKAMQVASATESLLRYEFRVFVSFTIRLYFDLNLLDFNAKLFDFGLAKVEPIGDPSYALLSVLVFCVCIILVLQNLFGRGPLYSDDLF</sequence>
<evidence type="ECO:0000313" key="4">
    <source>
        <dbReference type="Proteomes" id="UP000224567"/>
    </source>
</evidence>
<protein>
    <recommendedName>
        <fullName evidence="2">DUF6857 domain-containing protein</fullName>
    </recommendedName>
</protein>
<organism evidence="3 4">
    <name type="scientific">Capsicum baccatum</name>
    <name type="common">Peruvian pepper</name>
    <dbReference type="NCBI Taxonomy" id="33114"/>
    <lineage>
        <taxon>Eukaryota</taxon>
        <taxon>Viridiplantae</taxon>
        <taxon>Streptophyta</taxon>
        <taxon>Embryophyta</taxon>
        <taxon>Tracheophyta</taxon>
        <taxon>Spermatophyta</taxon>
        <taxon>Magnoliopsida</taxon>
        <taxon>eudicotyledons</taxon>
        <taxon>Gunneridae</taxon>
        <taxon>Pentapetalae</taxon>
        <taxon>asterids</taxon>
        <taxon>lamiids</taxon>
        <taxon>Solanales</taxon>
        <taxon>Solanaceae</taxon>
        <taxon>Solanoideae</taxon>
        <taxon>Capsiceae</taxon>
        <taxon>Capsicum</taxon>
    </lineage>
</organism>
<evidence type="ECO:0000313" key="3">
    <source>
        <dbReference type="EMBL" id="PHT34194.1"/>
    </source>
</evidence>
<comment type="caution">
    <text evidence="3">The sequence shown here is derived from an EMBL/GenBank/DDBJ whole genome shotgun (WGS) entry which is preliminary data.</text>
</comment>
<gene>
    <name evidence="3" type="ORF">CQW23_25994</name>
</gene>
<keyword evidence="4" id="KW-1185">Reference proteome</keyword>
<feature type="transmembrane region" description="Helical" evidence="1">
    <location>
        <begin position="68"/>
        <end position="88"/>
    </location>
</feature>